<keyword evidence="2" id="KW-0378">Hydrolase</keyword>
<evidence type="ECO:0000313" key="7">
    <source>
        <dbReference type="Proteomes" id="UP000185746"/>
    </source>
</evidence>
<dbReference type="GO" id="GO:0016818">
    <property type="term" value="F:hydrolase activity, acting on acid anhydrides, in phosphorus-containing anhydrides"/>
    <property type="evidence" value="ECO:0007669"/>
    <property type="project" value="InterPro"/>
</dbReference>
<dbReference type="GO" id="GO:0005524">
    <property type="term" value="F:ATP binding"/>
    <property type="evidence" value="ECO:0007669"/>
    <property type="project" value="UniProtKB-KW"/>
</dbReference>
<evidence type="ECO:0000259" key="5">
    <source>
        <dbReference type="PROSITE" id="PS51193"/>
    </source>
</evidence>
<dbReference type="PANTHER" id="PTHR11472:SF57">
    <property type="entry name" value="ATP-DEPENDENT HELICASE YPVA-RELATED"/>
    <property type="match status" value="1"/>
</dbReference>
<dbReference type="GO" id="GO:0006139">
    <property type="term" value="P:nucleobase-containing compound metabolic process"/>
    <property type="evidence" value="ECO:0007669"/>
    <property type="project" value="InterPro"/>
</dbReference>
<dbReference type="PANTHER" id="PTHR11472">
    <property type="entry name" value="DNA REPAIR DEAD HELICASE RAD3/XP-D SUBFAMILY MEMBER"/>
    <property type="match status" value="1"/>
</dbReference>
<dbReference type="InterPro" id="IPR014001">
    <property type="entry name" value="Helicase_ATP-bd"/>
</dbReference>
<dbReference type="SMART" id="SM00491">
    <property type="entry name" value="HELICc2"/>
    <property type="match status" value="1"/>
</dbReference>
<dbReference type="InterPro" id="IPR045028">
    <property type="entry name" value="DinG/Rad3-like"/>
</dbReference>
<evidence type="ECO:0000256" key="2">
    <source>
        <dbReference type="ARBA" id="ARBA00022801"/>
    </source>
</evidence>
<reference evidence="6 7" key="1">
    <citation type="submission" date="2016-09" db="EMBL/GenBank/DDBJ databases">
        <title>Complete genome sequence of the Lysinibacillus sphaericus LMG 22257, a specie of Bacillus with ureolytic activity that can effectively biodeposit calcium carbonate.</title>
        <authorList>
            <person name="Yan W."/>
        </authorList>
    </citation>
    <scope>NUCLEOTIDE SEQUENCE [LARGE SCALE GENOMIC DNA]</scope>
    <source>
        <strain evidence="6 7">LMG 22257</strain>
    </source>
</reference>
<keyword evidence="7" id="KW-1185">Reference proteome</keyword>
<sequence length="636" mass="73415">MKRKLPFPLSREKSFYDSLNDWIGDTLYDDLTEKGYECRDEQIFMAFQIEQALKEKKVLFAEAGVGTGKTIAYLLPAIAYARYTGKPALISCADETLIEQLVKQDGDIYKMSEALNLNIDVRLAKARDQYLCLKRLDDASNTMVETYIEDVEDSLPDFVYGTGSLQSVYPYGERSDYPELSDAQWKTINYHPIQQCEACDLRNRCGQTLHRNHYRAAPEIIICSHDFYMEHIWTKESRERQGQLPLLPEASMVIFDEGHLLEYAAQRALTYEVQDHTLLNLLERVMVDGVREQSLQLMEQLIDVHASFFALLHEHAEETMNERKAIHKVPELFEVGRQAVNISTALLEEFVFEGELYIIPEYELKMVEEYLEQYIYSMELFISGQDAVDWLQDTEEEMSLVIMPRLVTDILKESLFSSNMPIVFSSATLSLQKDFSYIAEGLGIDKYLSFSVESPFDYENVMKIYAHKTSQEQKVEKVEALLREEGQTLILFKSETAMLQFKKELSADINGSIGFEGERELSSIVRDFQNKQLKVLCSFNLWEGLDIPKDALTRVIIYDLPYPPADPLFEAKRSHAKDAFQEVDLPFMLLRYRQGIGRLIRTSEDAGEIHLLVNETEEKMLEKLEQVSPVKLLLEN</sequence>
<dbReference type="InterPro" id="IPR014013">
    <property type="entry name" value="Helic_SF1/SF2_ATP-bd_DinG/Rad3"/>
</dbReference>
<protein>
    <submittedName>
        <fullName evidence="6">ATP-dependent helicase</fullName>
    </submittedName>
</protein>
<dbReference type="GO" id="GO:0003678">
    <property type="term" value="F:DNA helicase activity"/>
    <property type="evidence" value="ECO:0007669"/>
    <property type="project" value="TreeGrafter"/>
</dbReference>
<evidence type="ECO:0000313" key="6">
    <source>
        <dbReference type="EMBL" id="AOV08034.1"/>
    </source>
</evidence>
<gene>
    <name evidence="6" type="ORF">BI350_11125</name>
</gene>
<dbReference type="KEGG" id="surl:BI350_11125"/>
<evidence type="ECO:0000256" key="1">
    <source>
        <dbReference type="ARBA" id="ARBA00022741"/>
    </source>
</evidence>
<dbReference type="InterPro" id="IPR027417">
    <property type="entry name" value="P-loop_NTPase"/>
</dbReference>
<dbReference type="Pfam" id="PF13307">
    <property type="entry name" value="Helicase_C_2"/>
    <property type="match status" value="1"/>
</dbReference>
<dbReference type="SUPFAM" id="SSF52540">
    <property type="entry name" value="P-loop containing nucleoside triphosphate hydrolases"/>
    <property type="match status" value="1"/>
</dbReference>
<organism evidence="6 7">
    <name type="scientific">Sporosarcina ureilytica</name>
    <dbReference type="NCBI Taxonomy" id="298596"/>
    <lineage>
        <taxon>Bacteria</taxon>
        <taxon>Bacillati</taxon>
        <taxon>Bacillota</taxon>
        <taxon>Bacilli</taxon>
        <taxon>Bacillales</taxon>
        <taxon>Caryophanaceae</taxon>
        <taxon>Sporosarcina</taxon>
    </lineage>
</organism>
<dbReference type="SMART" id="SM00487">
    <property type="entry name" value="DEXDc"/>
    <property type="match status" value="1"/>
</dbReference>
<dbReference type="AlphaFoldDB" id="A0A1D8JH71"/>
<comment type="similarity">
    <text evidence="4">Belongs to the helicase family. DinG subfamily.</text>
</comment>
<dbReference type="Proteomes" id="UP000185746">
    <property type="component" value="Chromosome"/>
</dbReference>
<evidence type="ECO:0000256" key="3">
    <source>
        <dbReference type="ARBA" id="ARBA00022840"/>
    </source>
</evidence>
<dbReference type="Pfam" id="PF00270">
    <property type="entry name" value="DEAD"/>
    <property type="match status" value="1"/>
</dbReference>
<keyword evidence="1" id="KW-0547">Nucleotide-binding</keyword>
<dbReference type="InterPro" id="IPR011545">
    <property type="entry name" value="DEAD/DEAH_box_helicase_dom"/>
</dbReference>
<keyword evidence="3" id="KW-0067">ATP-binding</keyword>
<dbReference type="RefSeq" id="WP_075528177.1">
    <property type="nucleotide sequence ID" value="NZ_CP017560.1"/>
</dbReference>
<feature type="domain" description="Helicase ATP-binding" evidence="5">
    <location>
        <begin position="28"/>
        <end position="305"/>
    </location>
</feature>
<evidence type="ECO:0000256" key="4">
    <source>
        <dbReference type="ARBA" id="ARBA00038058"/>
    </source>
</evidence>
<dbReference type="InterPro" id="IPR006555">
    <property type="entry name" value="ATP-dep_Helicase_C"/>
</dbReference>
<name>A0A1D8JH71_9BACL</name>
<dbReference type="EMBL" id="CP017560">
    <property type="protein sequence ID" value="AOV08034.1"/>
    <property type="molecule type" value="Genomic_DNA"/>
</dbReference>
<proteinExistence type="inferred from homology"/>
<dbReference type="Gene3D" id="3.40.50.300">
    <property type="entry name" value="P-loop containing nucleotide triphosphate hydrolases"/>
    <property type="match status" value="2"/>
</dbReference>
<dbReference type="GO" id="GO:0003676">
    <property type="term" value="F:nucleic acid binding"/>
    <property type="evidence" value="ECO:0007669"/>
    <property type="project" value="InterPro"/>
</dbReference>
<dbReference type="PROSITE" id="PS51193">
    <property type="entry name" value="HELICASE_ATP_BIND_2"/>
    <property type="match status" value="1"/>
</dbReference>
<keyword evidence="6" id="KW-0347">Helicase</keyword>
<accession>A0A1D8JH71</accession>